<keyword evidence="4" id="KW-0067">ATP-binding</keyword>
<dbReference type="EMBL" id="CAEZYK010000054">
    <property type="protein sequence ID" value="CAB4726397.1"/>
    <property type="molecule type" value="Genomic_DNA"/>
</dbReference>
<sequence length="395" mass="42454">MATDPATFDPSRLVAVLGGGQLGRMLGFAGNRINVTCKFLDPSPVAPAIAAGELLVGELNDFAAVARLAKEATVLTYEWEGVDPGAIVAQGNTPPVRPSVRALKIARDRGQEKQLLRDLDIPLANFAVIENEGDIEAALNHVGFPAVLKTQFGGYDGKGQARVNSLDELSVAVKGFAGAPLTLEELVLFTRELSLIAVRSLTGETVYYPLVENLHADGILRITRAPALDLMGSLEGMQDQQKIAEGYARSILDELDYVGVLTLELFEGNDQLLVNEIAPRVHNSGHWTIEGAQCSQFENHLRAILGDPLGSPEAIGASAMVNCLGVMPDPEALNSLPDTYLHDYGKDLRPNRKVGHVTITATDNRVVEEQLLELRKIAPEIFLGLDASTHRSSGV</sequence>
<evidence type="ECO:0000256" key="4">
    <source>
        <dbReference type="ARBA" id="ARBA00022840"/>
    </source>
</evidence>
<name>A0A6J7G333_9ZZZZ</name>
<evidence type="ECO:0000256" key="2">
    <source>
        <dbReference type="ARBA" id="ARBA00022741"/>
    </source>
</evidence>
<dbReference type="SUPFAM" id="SSF52440">
    <property type="entry name" value="PreATP-grasp domain"/>
    <property type="match status" value="1"/>
</dbReference>
<dbReference type="SUPFAM" id="SSF51246">
    <property type="entry name" value="Rudiment single hybrid motif"/>
    <property type="match status" value="1"/>
</dbReference>
<evidence type="ECO:0000256" key="3">
    <source>
        <dbReference type="ARBA" id="ARBA00022755"/>
    </source>
</evidence>
<dbReference type="GO" id="GO:0046872">
    <property type="term" value="F:metal ion binding"/>
    <property type="evidence" value="ECO:0007669"/>
    <property type="project" value="InterPro"/>
</dbReference>
<dbReference type="InterPro" id="IPR005875">
    <property type="entry name" value="PurK"/>
</dbReference>
<evidence type="ECO:0000313" key="9">
    <source>
        <dbReference type="EMBL" id="CAB4973821.1"/>
    </source>
</evidence>
<organism evidence="8">
    <name type="scientific">freshwater metagenome</name>
    <dbReference type="NCBI Taxonomy" id="449393"/>
    <lineage>
        <taxon>unclassified sequences</taxon>
        <taxon>metagenomes</taxon>
        <taxon>ecological metagenomes</taxon>
    </lineage>
</organism>
<proteinExistence type="inferred from homology"/>
<dbReference type="GO" id="GO:0004638">
    <property type="term" value="F:phosphoribosylaminoimidazole carboxylase activity"/>
    <property type="evidence" value="ECO:0007669"/>
    <property type="project" value="InterPro"/>
</dbReference>
<accession>A0A6J7G333</accession>
<dbReference type="Gene3D" id="3.40.50.20">
    <property type="match status" value="1"/>
</dbReference>
<dbReference type="InterPro" id="IPR011054">
    <property type="entry name" value="Rudment_hybrid_motif"/>
</dbReference>
<evidence type="ECO:0000256" key="1">
    <source>
        <dbReference type="ARBA" id="ARBA00022598"/>
    </source>
</evidence>
<dbReference type="Gene3D" id="3.30.470.20">
    <property type="entry name" value="ATP-grasp fold, B domain"/>
    <property type="match status" value="1"/>
</dbReference>
<evidence type="ECO:0000313" key="8">
    <source>
        <dbReference type="EMBL" id="CAB4902772.1"/>
    </source>
</evidence>
<dbReference type="Pfam" id="PF22660">
    <property type="entry name" value="RS_preATP-grasp-like"/>
    <property type="match status" value="1"/>
</dbReference>
<dbReference type="NCBIfam" id="TIGR01161">
    <property type="entry name" value="purK"/>
    <property type="match status" value="1"/>
</dbReference>
<protein>
    <submittedName>
        <fullName evidence="8">Unannotated protein</fullName>
    </submittedName>
</protein>
<dbReference type="InterPro" id="IPR011761">
    <property type="entry name" value="ATP-grasp"/>
</dbReference>
<evidence type="ECO:0000313" key="7">
    <source>
        <dbReference type="EMBL" id="CAB4726397.1"/>
    </source>
</evidence>
<dbReference type="PANTHER" id="PTHR11609">
    <property type="entry name" value="PURINE BIOSYNTHESIS PROTEIN 6/7, PUR6/7"/>
    <property type="match status" value="1"/>
</dbReference>
<keyword evidence="2" id="KW-0547">Nucleotide-binding</keyword>
<evidence type="ECO:0000256" key="5">
    <source>
        <dbReference type="ARBA" id="ARBA00025704"/>
    </source>
</evidence>
<dbReference type="GO" id="GO:0016874">
    <property type="term" value="F:ligase activity"/>
    <property type="evidence" value="ECO:0007669"/>
    <property type="project" value="UniProtKB-KW"/>
</dbReference>
<dbReference type="EMBL" id="CAFBPQ010000007">
    <property type="protein sequence ID" value="CAB5016741.1"/>
    <property type="molecule type" value="Genomic_DNA"/>
</dbReference>
<feature type="domain" description="ATP-grasp" evidence="6">
    <location>
        <begin position="113"/>
        <end position="305"/>
    </location>
</feature>
<dbReference type="GO" id="GO:0006189">
    <property type="term" value="P:'de novo' IMP biosynthetic process"/>
    <property type="evidence" value="ECO:0007669"/>
    <property type="project" value="InterPro"/>
</dbReference>
<dbReference type="PROSITE" id="PS50975">
    <property type="entry name" value="ATP_GRASP"/>
    <property type="match status" value="1"/>
</dbReference>
<dbReference type="PANTHER" id="PTHR11609:SF5">
    <property type="entry name" value="PHOSPHORIBOSYLAMINOIMIDAZOLE CARBOXYLASE"/>
    <property type="match status" value="1"/>
</dbReference>
<dbReference type="NCBIfam" id="NF004679">
    <property type="entry name" value="PRK06019.1-5"/>
    <property type="match status" value="1"/>
</dbReference>
<dbReference type="Pfam" id="PF17769">
    <property type="entry name" value="PurK_C"/>
    <property type="match status" value="1"/>
</dbReference>
<dbReference type="GO" id="GO:0005524">
    <property type="term" value="F:ATP binding"/>
    <property type="evidence" value="ECO:0007669"/>
    <property type="project" value="UniProtKB-KW"/>
</dbReference>
<gene>
    <name evidence="7" type="ORF">UFOPK2683_01004</name>
    <name evidence="8" type="ORF">UFOPK3605_00578</name>
    <name evidence="9" type="ORF">UFOPK3897_00677</name>
    <name evidence="10" type="ORF">UFOPK4121_00392</name>
</gene>
<keyword evidence="3" id="KW-0658">Purine biosynthesis</keyword>
<dbReference type="Gene3D" id="3.30.1490.20">
    <property type="entry name" value="ATP-grasp fold, A domain"/>
    <property type="match status" value="1"/>
</dbReference>
<reference evidence="8" key="1">
    <citation type="submission" date="2020-05" db="EMBL/GenBank/DDBJ databases">
        <authorList>
            <person name="Chiriac C."/>
            <person name="Salcher M."/>
            <person name="Ghai R."/>
            <person name="Kavagutti S V."/>
        </authorList>
    </citation>
    <scope>NUCLEOTIDE SEQUENCE</scope>
</reference>
<dbReference type="EMBL" id="CAFBMM010000019">
    <property type="protein sequence ID" value="CAB4902772.1"/>
    <property type="molecule type" value="Genomic_DNA"/>
</dbReference>
<dbReference type="InterPro" id="IPR040686">
    <property type="entry name" value="PurK_C"/>
</dbReference>
<comment type="pathway">
    <text evidence="5">Purine metabolism.</text>
</comment>
<evidence type="ECO:0000313" key="10">
    <source>
        <dbReference type="EMBL" id="CAB5016741.1"/>
    </source>
</evidence>
<dbReference type="FunFam" id="3.30.1490.20:FF:000015">
    <property type="entry name" value="N5-carboxyaminoimidazole ribonucleotide synthase"/>
    <property type="match status" value="1"/>
</dbReference>
<dbReference type="GO" id="GO:0005829">
    <property type="term" value="C:cytosol"/>
    <property type="evidence" value="ECO:0007669"/>
    <property type="project" value="TreeGrafter"/>
</dbReference>
<evidence type="ECO:0000259" key="6">
    <source>
        <dbReference type="PROSITE" id="PS50975"/>
    </source>
</evidence>
<dbReference type="InterPro" id="IPR003135">
    <property type="entry name" value="ATP-grasp_carboxylate-amine"/>
</dbReference>
<dbReference type="SUPFAM" id="SSF56059">
    <property type="entry name" value="Glutathione synthetase ATP-binding domain-like"/>
    <property type="match status" value="1"/>
</dbReference>
<dbReference type="InterPro" id="IPR016185">
    <property type="entry name" value="PreATP-grasp_dom_sf"/>
</dbReference>
<dbReference type="InterPro" id="IPR013815">
    <property type="entry name" value="ATP_grasp_subdomain_1"/>
</dbReference>
<dbReference type="InterPro" id="IPR054350">
    <property type="entry name" value="PurT/PurK_preATP-grasp"/>
</dbReference>
<keyword evidence="1" id="KW-0436">Ligase</keyword>
<dbReference type="HAMAP" id="MF_01928">
    <property type="entry name" value="PurK"/>
    <property type="match status" value="1"/>
</dbReference>
<dbReference type="AlphaFoldDB" id="A0A6J7G333"/>
<dbReference type="EMBL" id="CAFBOF010000009">
    <property type="protein sequence ID" value="CAB4973821.1"/>
    <property type="molecule type" value="Genomic_DNA"/>
</dbReference>
<dbReference type="Pfam" id="PF02222">
    <property type="entry name" value="ATP-grasp"/>
    <property type="match status" value="1"/>
</dbReference>